<evidence type="ECO:0000256" key="11">
    <source>
        <dbReference type="ARBA" id="ARBA00023237"/>
    </source>
</evidence>
<dbReference type="Pfam" id="PF03550">
    <property type="entry name" value="LolB"/>
    <property type="match status" value="1"/>
</dbReference>
<comment type="subcellular location">
    <subcellularLocation>
        <location evidence="1 13">Cell outer membrane</location>
        <topology evidence="1 13">Lipid-anchor</topology>
    </subcellularLocation>
</comment>
<gene>
    <name evidence="13 15" type="primary">lolB</name>
    <name evidence="15" type="ORF">CA267_002200</name>
</gene>
<evidence type="ECO:0000256" key="8">
    <source>
        <dbReference type="ARBA" id="ARBA00023136"/>
    </source>
</evidence>
<dbReference type="GO" id="GO:0015031">
    <property type="term" value="P:protein transport"/>
    <property type="evidence" value="ECO:0007669"/>
    <property type="project" value="UniProtKB-KW"/>
</dbReference>
<evidence type="ECO:0000256" key="3">
    <source>
        <dbReference type="ARBA" id="ARBA00011245"/>
    </source>
</evidence>
<evidence type="ECO:0000256" key="5">
    <source>
        <dbReference type="ARBA" id="ARBA00022448"/>
    </source>
</evidence>
<evidence type="ECO:0000256" key="6">
    <source>
        <dbReference type="ARBA" id="ARBA00022729"/>
    </source>
</evidence>
<proteinExistence type="inferred from homology"/>
<evidence type="ECO:0000256" key="10">
    <source>
        <dbReference type="ARBA" id="ARBA00023186"/>
    </source>
</evidence>
<comment type="function">
    <text evidence="13">Plays a critical role in the incorporation of lipoproteins in the outer membrane after they are released by the LolA protein.</text>
</comment>
<evidence type="ECO:0000256" key="1">
    <source>
        <dbReference type="ARBA" id="ARBA00004459"/>
    </source>
</evidence>
<evidence type="ECO:0000256" key="7">
    <source>
        <dbReference type="ARBA" id="ARBA00022927"/>
    </source>
</evidence>
<dbReference type="Gene3D" id="2.50.20.10">
    <property type="entry name" value="Lipoprotein localisation LolA/LolB/LppX"/>
    <property type="match status" value="1"/>
</dbReference>
<keyword evidence="16" id="KW-1185">Reference proteome</keyword>
<evidence type="ECO:0000256" key="9">
    <source>
        <dbReference type="ARBA" id="ARBA00023139"/>
    </source>
</evidence>
<comment type="similarity">
    <text evidence="2 13">Belongs to the LolB family.</text>
</comment>
<evidence type="ECO:0000313" key="16">
    <source>
        <dbReference type="Proteomes" id="UP000219285"/>
    </source>
</evidence>
<dbReference type="NCBIfam" id="TIGR00548">
    <property type="entry name" value="lolB"/>
    <property type="match status" value="1"/>
</dbReference>
<keyword evidence="6 13" id="KW-0732">Signal</keyword>
<dbReference type="CDD" id="cd16326">
    <property type="entry name" value="LolB"/>
    <property type="match status" value="1"/>
</dbReference>
<dbReference type="InterPro" id="IPR004565">
    <property type="entry name" value="OM_lipoprot_LolB"/>
</dbReference>
<feature type="chain" id="PRO_5028858320" description="Outer-membrane lipoprotein LolB" evidence="14">
    <location>
        <begin position="29"/>
        <end position="201"/>
    </location>
</feature>
<evidence type="ECO:0000256" key="2">
    <source>
        <dbReference type="ARBA" id="ARBA00009696"/>
    </source>
</evidence>
<dbReference type="SUPFAM" id="SSF89392">
    <property type="entry name" value="Prokaryotic lipoproteins and lipoprotein localization factors"/>
    <property type="match status" value="1"/>
</dbReference>
<accession>A0A6M4MAU4</accession>
<dbReference type="HAMAP" id="MF_00233">
    <property type="entry name" value="LolB"/>
    <property type="match status" value="1"/>
</dbReference>
<dbReference type="RefSeq" id="WP_075608988.1">
    <property type="nucleotide sequence ID" value="NZ_CP052766.1"/>
</dbReference>
<dbReference type="OrthoDB" id="9797618at2"/>
<keyword evidence="7 13" id="KW-0653">Protein transport</keyword>
<keyword evidence="10 13" id="KW-0143">Chaperone</keyword>
<dbReference type="AlphaFoldDB" id="A0A6M4MAU4"/>
<dbReference type="EMBL" id="CP052766">
    <property type="protein sequence ID" value="QJR79695.1"/>
    <property type="molecule type" value="Genomic_DNA"/>
</dbReference>
<reference evidence="15 16" key="2">
    <citation type="submission" date="2020-04" db="EMBL/GenBank/DDBJ databases">
        <title>Complete genome sequence of Alteromonas pelagimontana 5.12T.</title>
        <authorList>
            <person name="Sinha R.K."/>
            <person name="Krishnan K.P."/>
            <person name="Kurian J.P."/>
        </authorList>
    </citation>
    <scope>NUCLEOTIDE SEQUENCE [LARGE SCALE GENOMIC DNA]</scope>
    <source>
        <strain evidence="15 16">5.12</strain>
    </source>
</reference>
<sequence>MQLRWIFLTLGLLLLSACSTLPSGPDTAVNLPAQLQALERVTHWKAQGKIAFRDSTQALSANLIWRTQQPEFHFRMTNLLGITLVDLQVTEQLSTLKSNDKTYTDTDPAELISRTTGWEIPVAQLLNWMKGLPGKGDKYSFTEQGLVDRLTPNCADCTNWQVNYDNYGDVEGVWLPHSLTLTQTDNPDTFIKIRIDRWTLN</sequence>
<evidence type="ECO:0000256" key="13">
    <source>
        <dbReference type="HAMAP-Rule" id="MF_00233"/>
    </source>
</evidence>
<evidence type="ECO:0000313" key="15">
    <source>
        <dbReference type="EMBL" id="QJR79695.1"/>
    </source>
</evidence>
<keyword evidence="9 13" id="KW-0564">Palmitate</keyword>
<keyword evidence="8 13" id="KW-0472">Membrane</keyword>
<protein>
    <recommendedName>
        <fullName evidence="4 13">Outer-membrane lipoprotein LolB</fullName>
    </recommendedName>
</protein>
<feature type="signal peptide" evidence="14">
    <location>
        <begin position="1"/>
        <end position="28"/>
    </location>
</feature>
<organism evidence="15 16">
    <name type="scientific">Alteromonas pelagimontana</name>
    <dbReference type="NCBI Taxonomy" id="1858656"/>
    <lineage>
        <taxon>Bacteria</taxon>
        <taxon>Pseudomonadati</taxon>
        <taxon>Pseudomonadota</taxon>
        <taxon>Gammaproteobacteria</taxon>
        <taxon>Alteromonadales</taxon>
        <taxon>Alteromonadaceae</taxon>
        <taxon>Alteromonas/Salinimonas group</taxon>
        <taxon>Alteromonas</taxon>
    </lineage>
</organism>
<dbReference type="Proteomes" id="UP000219285">
    <property type="component" value="Chromosome"/>
</dbReference>
<evidence type="ECO:0000256" key="14">
    <source>
        <dbReference type="SAM" id="SignalP"/>
    </source>
</evidence>
<evidence type="ECO:0000256" key="12">
    <source>
        <dbReference type="ARBA" id="ARBA00023288"/>
    </source>
</evidence>
<name>A0A6M4MAU4_9ALTE</name>
<dbReference type="GO" id="GO:0009279">
    <property type="term" value="C:cell outer membrane"/>
    <property type="evidence" value="ECO:0007669"/>
    <property type="project" value="UniProtKB-SubCell"/>
</dbReference>
<comment type="subunit">
    <text evidence="3 13">Monomer.</text>
</comment>
<dbReference type="GO" id="GO:0044874">
    <property type="term" value="P:lipoprotein localization to outer membrane"/>
    <property type="evidence" value="ECO:0007669"/>
    <property type="project" value="UniProtKB-UniRule"/>
</dbReference>
<dbReference type="KEGG" id="apel:CA267_002200"/>
<keyword evidence="12 13" id="KW-0449">Lipoprotein</keyword>
<keyword evidence="5 13" id="KW-0813">Transport</keyword>
<reference evidence="16" key="1">
    <citation type="submission" date="2014-12" db="EMBL/GenBank/DDBJ databases">
        <title>Complete genome sequence of a multi-drug resistant Klebsiella pneumoniae.</title>
        <authorList>
            <person name="Hua X."/>
            <person name="Chen Q."/>
            <person name="Li X."/>
            <person name="Feng Y."/>
            <person name="Ruan Z."/>
            <person name="Yu Y."/>
        </authorList>
    </citation>
    <scope>NUCLEOTIDE SEQUENCE [LARGE SCALE GENOMIC DNA]</scope>
    <source>
        <strain evidence="16">5.12</strain>
    </source>
</reference>
<dbReference type="PROSITE" id="PS51257">
    <property type="entry name" value="PROKAR_LIPOPROTEIN"/>
    <property type="match status" value="1"/>
</dbReference>
<dbReference type="InterPro" id="IPR029046">
    <property type="entry name" value="LolA/LolB/LppX"/>
</dbReference>
<keyword evidence="11 13" id="KW-0998">Cell outer membrane</keyword>
<evidence type="ECO:0000256" key="4">
    <source>
        <dbReference type="ARBA" id="ARBA00016202"/>
    </source>
</evidence>